<evidence type="ECO:0000313" key="3">
    <source>
        <dbReference type="Proteomes" id="UP000004754"/>
    </source>
</evidence>
<gene>
    <name evidence="2" type="ORF">HMP0721_2437</name>
</gene>
<dbReference type="InterPro" id="IPR046914">
    <property type="entry name" value="ABC-3C_CTD6"/>
</dbReference>
<dbReference type="Pfam" id="PF20282">
    <property type="entry name" value="CTD6"/>
    <property type="match status" value="1"/>
</dbReference>
<protein>
    <recommendedName>
        <fullName evidence="1">ABC-three component systems C-terminal domain-containing protein</fullName>
    </recommendedName>
</protein>
<organism evidence="2 3">
    <name type="scientific">Pseudoramibacter alactolyticus ATCC 23263</name>
    <dbReference type="NCBI Taxonomy" id="887929"/>
    <lineage>
        <taxon>Bacteria</taxon>
        <taxon>Bacillati</taxon>
        <taxon>Bacillota</taxon>
        <taxon>Clostridia</taxon>
        <taxon>Eubacteriales</taxon>
        <taxon>Eubacteriaceae</taxon>
        <taxon>Pseudoramibacter</taxon>
    </lineage>
</organism>
<reference evidence="2 3" key="1">
    <citation type="submission" date="2010-12" db="EMBL/GenBank/DDBJ databases">
        <authorList>
            <person name="Muzny D."/>
            <person name="Qin X."/>
            <person name="Deng J."/>
            <person name="Jiang H."/>
            <person name="Liu Y."/>
            <person name="Qu J."/>
            <person name="Song X.-Z."/>
            <person name="Zhang L."/>
            <person name="Thornton R."/>
            <person name="Coyle M."/>
            <person name="Francisco L."/>
            <person name="Jackson L."/>
            <person name="Javaid M."/>
            <person name="Korchina V."/>
            <person name="Kovar C."/>
            <person name="Mata R."/>
            <person name="Mathew T."/>
            <person name="Ngo R."/>
            <person name="Nguyen L."/>
            <person name="Nguyen N."/>
            <person name="Okwuonu G."/>
            <person name="Ongeri F."/>
            <person name="Pham C."/>
            <person name="Simmons D."/>
            <person name="Wilczek-Boney K."/>
            <person name="Hale W."/>
            <person name="Jakkamsetti A."/>
            <person name="Pham P."/>
            <person name="Ruth R."/>
            <person name="San Lucas F."/>
            <person name="Warren J."/>
            <person name="Zhang J."/>
            <person name="Zhao Z."/>
            <person name="Zhou C."/>
            <person name="Zhu D."/>
            <person name="Lee S."/>
            <person name="Bess C."/>
            <person name="Blankenburg K."/>
            <person name="Forbes L."/>
            <person name="Fu Q."/>
            <person name="Gubbala S."/>
            <person name="Hirani K."/>
            <person name="Jayaseelan J.C."/>
            <person name="Lara F."/>
            <person name="Munidasa M."/>
            <person name="Palculict T."/>
            <person name="Patil S."/>
            <person name="Pu L.-L."/>
            <person name="Saada N."/>
            <person name="Tang L."/>
            <person name="Weissenberger G."/>
            <person name="Zhu Y."/>
            <person name="Hemphill L."/>
            <person name="Shang Y."/>
            <person name="Youmans B."/>
            <person name="Ayvaz T."/>
            <person name="Ross M."/>
            <person name="Santibanez J."/>
            <person name="Aqrawi P."/>
            <person name="Gross S."/>
            <person name="Joshi V."/>
            <person name="Fowler G."/>
            <person name="Nazareth L."/>
            <person name="Reid J."/>
            <person name="Worley K."/>
            <person name="Petrosino J."/>
            <person name="Highlander S."/>
            <person name="Gibbs R."/>
        </authorList>
    </citation>
    <scope>NUCLEOTIDE SEQUENCE [LARGE SCALE GENOMIC DNA]</scope>
    <source>
        <strain evidence="2 3">ATCC 23263</strain>
    </source>
</reference>
<evidence type="ECO:0000313" key="2">
    <source>
        <dbReference type="EMBL" id="EFV00620.1"/>
    </source>
</evidence>
<dbReference type="HOGENOM" id="CLU_849236_0_0_9"/>
<dbReference type="STRING" id="887929.HMP0721_2437"/>
<sequence>MEVSSLRELVFATVIAEIKNAFVDEINDPDLIQLLYGGVAYPLNITIGKVQKGAASKIVNREPGGRPLRVIKGHSQDPAVKASIGTYFQKNIIRHFMPGMEDEIIFHLRGVINEDVANISDSKRDELLRPGKKETFAEFLGQVYLYSLTRDNVLTPEAKERINTELEEYKKHPLEDAEVPESIIHEERAYTEALAKAYAQAEGKDTFDLANVAAYPDYEENLADQRRYYFAAEAVRRGTRDIYKKEDQFNVLKEETFEGVKEVWRRRAYNGLERLSNVLIRAEEISPDRCWLCRDTDWIGMVQKKGICHFLVNDGKITGWTRADDGQTV</sequence>
<feature type="domain" description="ABC-three component systems C-terminal" evidence="1">
    <location>
        <begin position="187"/>
        <end position="320"/>
    </location>
</feature>
<dbReference type="EMBL" id="AEQN01000033">
    <property type="protein sequence ID" value="EFV00620.1"/>
    <property type="molecule type" value="Genomic_DNA"/>
</dbReference>
<evidence type="ECO:0000259" key="1">
    <source>
        <dbReference type="Pfam" id="PF20282"/>
    </source>
</evidence>
<name>E6MKA1_9FIRM</name>
<keyword evidence="3" id="KW-1185">Reference proteome</keyword>
<accession>E6MKA1</accession>
<dbReference type="OrthoDB" id="3242664at2"/>
<dbReference type="eggNOG" id="ENOG502Z9QP">
    <property type="taxonomic scope" value="Bacteria"/>
</dbReference>
<dbReference type="AlphaFoldDB" id="E6MKA1"/>
<comment type="caution">
    <text evidence="2">The sequence shown here is derived from an EMBL/GenBank/DDBJ whole genome shotgun (WGS) entry which is preliminary data.</text>
</comment>
<dbReference type="Proteomes" id="UP000004754">
    <property type="component" value="Unassembled WGS sequence"/>
</dbReference>
<proteinExistence type="predicted"/>